<gene>
    <name evidence="1" type="ORF">BFN67_17645</name>
</gene>
<keyword evidence="2" id="KW-1185">Reference proteome</keyword>
<dbReference type="EMBL" id="MDET01000014">
    <property type="protein sequence ID" value="OQM75596.1"/>
    <property type="molecule type" value="Genomic_DNA"/>
</dbReference>
<name>A0A1V8RQX1_9HYPH</name>
<reference evidence="1 2" key="1">
    <citation type="journal article" date="2016" name="Int. J. Syst. Evol. Microbiol.">
        <title>Pseudaminobacter manganicus sp. nov., isolated from sludge of a manganese mine.</title>
        <authorList>
            <person name="Li J."/>
            <person name="Huang J."/>
            <person name="Liao S."/>
            <person name="Wang G."/>
        </authorList>
    </citation>
    <scope>NUCLEOTIDE SEQUENCE [LARGE SCALE GENOMIC DNA]</scope>
    <source>
        <strain evidence="1 2">JH-7</strain>
    </source>
</reference>
<evidence type="ECO:0000313" key="2">
    <source>
        <dbReference type="Proteomes" id="UP000191905"/>
    </source>
</evidence>
<accession>A0A1V8RQX1</accession>
<dbReference type="STRING" id="1873176.BFN67_17645"/>
<evidence type="ECO:0000313" key="1">
    <source>
        <dbReference type="EMBL" id="OQM75596.1"/>
    </source>
</evidence>
<dbReference type="Proteomes" id="UP000191905">
    <property type="component" value="Unassembled WGS sequence"/>
</dbReference>
<dbReference type="OrthoDB" id="7595983at2"/>
<dbReference type="RefSeq" id="WP_080919704.1">
    <property type="nucleotide sequence ID" value="NZ_MDET01000014.1"/>
</dbReference>
<proteinExistence type="predicted"/>
<protein>
    <submittedName>
        <fullName evidence="1">Uncharacterized protein</fullName>
    </submittedName>
</protein>
<sequence length="175" mass="19152">MADPFRLRVLKAVCERIKDVTPDNGYEHDLSNGTDEAGRPAERVFRGRTIYGDNDPLPMISVLEDPRAIDPNNGSGTSPAAANEFRILVQGFVEDDKMHPLDPAYKLSAEVIKALVASKKERYNVLGLGPKAPCVMSLSIGQPVHRPPDDEVSAVSYFLFGVTLTLAENLETPFV</sequence>
<comment type="caution">
    <text evidence="1">The sequence shown here is derived from an EMBL/GenBank/DDBJ whole genome shotgun (WGS) entry which is preliminary data.</text>
</comment>
<dbReference type="AlphaFoldDB" id="A0A1V8RQX1"/>
<organism evidence="1 2">
    <name type="scientific">Manganibacter manganicus</name>
    <dbReference type="NCBI Taxonomy" id="1873176"/>
    <lineage>
        <taxon>Bacteria</taxon>
        <taxon>Pseudomonadati</taxon>
        <taxon>Pseudomonadota</taxon>
        <taxon>Alphaproteobacteria</taxon>
        <taxon>Hyphomicrobiales</taxon>
        <taxon>Phyllobacteriaceae</taxon>
        <taxon>Manganibacter</taxon>
    </lineage>
</organism>